<name>A0A0L0VVM0_9BASI</name>
<reference evidence="2" key="1">
    <citation type="submission" date="2014-03" db="EMBL/GenBank/DDBJ databases">
        <title>The Genome Sequence of Puccinia striiformis f. sp. tritici PST-78.</title>
        <authorList>
            <consortium name="The Broad Institute Genome Sequencing Platform"/>
            <person name="Cuomo C."/>
            <person name="Hulbert S."/>
            <person name="Chen X."/>
            <person name="Walker B."/>
            <person name="Young S.K."/>
            <person name="Zeng Q."/>
            <person name="Gargeya S."/>
            <person name="Fitzgerald M."/>
            <person name="Haas B."/>
            <person name="Abouelleil A."/>
            <person name="Alvarado L."/>
            <person name="Arachchi H.M."/>
            <person name="Berlin A.M."/>
            <person name="Chapman S.B."/>
            <person name="Goldberg J."/>
            <person name="Griggs A."/>
            <person name="Gujja S."/>
            <person name="Hansen M."/>
            <person name="Howarth C."/>
            <person name="Imamovic A."/>
            <person name="Larimer J."/>
            <person name="McCowan C."/>
            <person name="Montmayeur A."/>
            <person name="Murphy C."/>
            <person name="Neiman D."/>
            <person name="Pearson M."/>
            <person name="Priest M."/>
            <person name="Roberts A."/>
            <person name="Saif S."/>
            <person name="Shea T."/>
            <person name="Sisk P."/>
            <person name="Sykes S."/>
            <person name="Wortman J."/>
            <person name="Nusbaum C."/>
            <person name="Birren B."/>
        </authorList>
    </citation>
    <scope>NUCLEOTIDE SEQUENCE [LARGE SCALE GENOMIC DNA]</scope>
    <source>
        <strain evidence="2">race PST-78</strain>
    </source>
</reference>
<keyword evidence="2" id="KW-1185">Reference proteome</keyword>
<comment type="caution">
    <text evidence="1">The sequence shown here is derived from an EMBL/GenBank/DDBJ whole genome shotgun (WGS) entry which is preliminary data.</text>
</comment>
<protein>
    <submittedName>
        <fullName evidence="1">Uncharacterized protein</fullName>
    </submittedName>
</protein>
<evidence type="ECO:0000313" key="2">
    <source>
        <dbReference type="Proteomes" id="UP000054564"/>
    </source>
</evidence>
<gene>
    <name evidence="1" type="ORF">PSTG_03292</name>
</gene>
<sequence>MSSITERKDISNRLNLYELAELIEKCEQTLIVEDTKYGSVEELLLEESTITTQVKNYMLKTQVMSEVYLESWHLQQLGSVHKQNISTASLKAENHNLKNSKILTEKNKLEYNNLIKQKFLELEKTNLGVLNSNSSLLNRVNELEKIIDLHNLKLCLIPYENHDLKNWIKLIEPDLQIIDTLKSQVSFLSNALLTWDDELCKFKKSRILFEILRSKFIHDLLVKNLTKIKNRQLRFGLLFIKYCDDWLKSNEM</sequence>
<accession>A0A0L0VVM0</accession>
<proteinExistence type="predicted"/>
<dbReference type="Proteomes" id="UP000054564">
    <property type="component" value="Unassembled WGS sequence"/>
</dbReference>
<organism evidence="1 2">
    <name type="scientific">Puccinia striiformis f. sp. tritici PST-78</name>
    <dbReference type="NCBI Taxonomy" id="1165861"/>
    <lineage>
        <taxon>Eukaryota</taxon>
        <taxon>Fungi</taxon>
        <taxon>Dikarya</taxon>
        <taxon>Basidiomycota</taxon>
        <taxon>Pucciniomycotina</taxon>
        <taxon>Pucciniomycetes</taxon>
        <taxon>Pucciniales</taxon>
        <taxon>Pucciniaceae</taxon>
        <taxon>Puccinia</taxon>
    </lineage>
</organism>
<evidence type="ECO:0000313" key="1">
    <source>
        <dbReference type="EMBL" id="KNF03349.1"/>
    </source>
</evidence>
<dbReference type="STRING" id="1165861.A0A0L0VVM0"/>
<dbReference type="EMBL" id="AJIL01000017">
    <property type="protein sequence ID" value="KNF03349.1"/>
    <property type="molecule type" value="Genomic_DNA"/>
</dbReference>
<dbReference type="AlphaFoldDB" id="A0A0L0VVM0"/>
<dbReference type="OrthoDB" id="28737at2759"/>